<keyword evidence="4" id="KW-0029">Amino-acid transport</keyword>
<dbReference type="SUPFAM" id="SSF53822">
    <property type="entry name" value="Periplasmic binding protein-like I"/>
    <property type="match status" value="1"/>
</dbReference>
<sequence>MKAYSVAAAGVALGLIGGIAGGAQAADLVLGFSMAKTGPYVSLANTNEVAVDMAVDEINAKGGVGGNKIKLVKFDTGGDPKQAALAVRQFAEDNKALAVIGPFSSGEVRVAFPAGERLGIVQMSMSSSAPGLTKGFSYAFRNTRDEKTVIDEVLATLRDKKLPMKTGATAFATDDTVSKSVGTAVLPVLFSKYGVESKGAVDFQYNAFDLSPQVSQLAQMKPDIIGLGAPPEAAVNLAKELKRQGVTARLIAGTTVADPDLPKRMAGAGELMTIGTTFFAELNDQTKAFAKEFAKRTAAAGMTRQEPNQQDASAYDIVYLFAEAMKTATVTGAPDKAAAERTAIRDALAKIKGFAALEGAISFGDDHDSIKPIYVVEAKDQHWTLLDTRKGE</sequence>
<dbReference type="Proteomes" id="UP000285523">
    <property type="component" value="Unassembled WGS sequence"/>
</dbReference>
<dbReference type="PANTHER" id="PTHR30483:SF6">
    <property type="entry name" value="PERIPLASMIC BINDING PROTEIN OF ABC TRANSPORTER FOR NATURAL AMINO ACIDS"/>
    <property type="match status" value="1"/>
</dbReference>
<dbReference type="OrthoDB" id="9791590at2"/>
<keyword evidence="3 5" id="KW-0732">Signal</keyword>
<comment type="caution">
    <text evidence="7">The sequence shown here is derived from an EMBL/GenBank/DDBJ whole genome shotgun (WGS) entry which is preliminary data.</text>
</comment>
<dbReference type="InterPro" id="IPR000709">
    <property type="entry name" value="Leu_Ile_Val-bd"/>
</dbReference>
<dbReference type="Pfam" id="PF13458">
    <property type="entry name" value="Peripla_BP_6"/>
    <property type="match status" value="1"/>
</dbReference>
<comment type="similarity">
    <text evidence="1">Belongs to the leucine-binding protein family.</text>
</comment>
<evidence type="ECO:0000259" key="6">
    <source>
        <dbReference type="Pfam" id="PF13458"/>
    </source>
</evidence>
<dbReference type="GO" id="GO:0006865">
    <property type="term" value="P:amino acid transport"/>
    <property type="evidence" value="ECO:0007669"/>
    <property type="project" value="UniProtKB-KW"/>
</dbReference>
<feature type="domain" description="Leucine-binding protein" evidence="6">
    <location>
        <begin position="30"/>
        <end position="380"/>
    </location>
</feature>
<dbReference type="InterPro" id="IPR028081">
    <property type="entry name" value="Leu-bd"/>
</dbReference>
<evidence type="ECO:0000313" key="7">
    <source>
        <dbReference type="EMBL" id="RJF68759.1"/>
    </source>
</evidence>
<evidence type="ECO:0000313" key="8">
    <source>
        <dbReference type="Proteomes" id="UP000285523"/>
    </source>
</evidence>
<keyword evidence="2" id="KW-0813">Transport</keyword>
<organism evidence="7 8">
    <name type="scientific">Rhodopseudomonas palustris</name>
    <dbReference type="NCBI Taxonomy" id="1076"/>
    <lineage>
        <taxon>Bacteria</taxon>
        <taxon>Pseudomonadati</taxon>
        <taxon>Pseudomonadota</taxon>
        <taxon>Alphaproteobacteria</taxon>
        <taxon>Hyphomicrobiales</taxon>
        <taxon>Nitrobacteraceae</taxon>
        <taxon>Rhodopseudomonas</taxon>
    </lineage>
</organism>
<dbReference type="PANTHER" id="PTHR30483">
    <property type="entry name" value="LEUCINE-SPECIFIC-BINDING PROTEIN"/>
    <property type="match status" value="1"/>
</dbReference>
<evidence type="ECO:0000256" key="4">
    <source>
        <dbReference type="ARBA" id="ARBA00022970"/>
    </source>
</evidence>
<dbReference type="RefSeq" id="WP_119858619.1">
    <property type="nucleotide sequence ID" value="NZ_QYYD01000026.1"/>
</dbReference>
<dbReference type="Gene3D" id="3.40.50.2300">
    <property type="match status" value="2"/>
</dbReference>
<feature type="chain" id="PRO_5019010514" evidence="5">
    <location>
        <begin position="26"/>
        <end position="392"/>
    </location>
</feature>
<dbReference type="EMBL" id="QYYD01000026">
    <property type="protein sequence ID" value="RJF68759.1"/>
    <property type="molecule type" value="Genomic_DNA"/>
</dbReference>
<evidence type="ECO:0000256" key="1">
    <source>
        <dbReference type="ARBA" id="ARBA00010062"/>
    </source>
</evidence>
<accession>A0A418UZC2</accession>
<gene>
    <name evidence="7" type="ORF">D4Q52_21515</name>
</gene>
<dbReference type="AlphaFoldDB" id="A0A418UZC2"/>
<evidence type="ECO:0000256" key="3">
    <source>
        <dbReference type="ARBA" id="ARBA00022729"/>
    </source>
</evidence>
<protein>
    <submittedName>
        <fullName evidence="7">ABC transporter substrate-binding protein</fullName>
    </submittedName>
</protein>
<proteinExistence type="inferred from homology"/>
<dbReference type="InterPro" id="IPR028082">
    <property type="entry name" value="Peripla_BP_I"/>
</dbReference>
<reference evidence="7 8" key="1">
    <citation type="submission" date="2018-09" db="EMBL/GenBank/DDBJ databases">
        <title>Draft genome sequence of Rhodopseudomonas palustris 2.1.18.</title>
        <authorList>
            <person name="Robertson S.L."/>
            <person name="Meyer T.E."/>
            <person name="Kyndt J.A."/>
        </authorList>
    </citation>
    <scope>NUCLEOTIDE SEQUENCE [LARGE SCALE GENOMIC DNA]</scope>
    <source>
        <strain evidence="7 8">2.1.18</strain>
    </source>
</reference>
<dbReference type="PRINTS" id="PR00337">
    <property type="entry name" value="LEUILEVALBP"/>
</dbReference>
<evidence type="ECO:0000256" key="2">
    <source>
        <dbReference type="ARBA" id="ARBA00022448"/>
    </source>
</evidence>
<evidence type="ECO:0000256" key="5">
    <source>
        <dbReference type="SAM" id="SignalP"/>
    </source>
</evidence>
<name>A0A418UZC2_RHOPL</name>
<dbReference type="InterPro" id="IPR051010">
    <property type="entry name" value="BCAA_transport"/>
</dbReference>
<feature type="signal peptide" evidence="5">
    <location>
        <begin position="1"/>
        <end position="25"/>
    </location>
</feature>